<dbReference type="CDD" id="cd00075">
    <property type="entry name" value="HATPase"/>
    <property type="match status" value="1"/>
</dbReference>
<dbReference type="InterPro" id="IPR036097">
    <property type="entry name" value="HisK_dim/P_sf"/>
</dbReference>
<evidence type="ECO:0000259" key="10">
    <source>
        <dbReference type="PROSITE" id="PS50109"/>
    </source>
</evidence>
<dbReference type="FunFam" id="3.30.450.20:FF:000099">
    <property type="entry name" value="Sensory box sensor histidine kinase"/>
    <property type="match status" value="1"/>
</dbReference>
<feature type="domain" description="PAS" evidence="12">
    <location>
        <begin position="298"/>
        <end position="371"/>
    </location>
</feature>
<dbReference type="InterPro" id="IPR013655">
    <property type="entry name" value="PAS_fold_3"/>
</dbReference>
<evidence type="ECO:0000256" key="5">
    <source>
        <dbReference type="ARBA" id="ARBA00022679"/>
    </source>
</evidence>
<organism evidence="14 15">
    <name type="scientific">Pseudoduganella buxea</name>
    <dbReference type="NCBI Taxonomy" id="1949069"/>
    <lineage>
        <taxon>Bacteria</taxon>
        <taxon>Pseudomonadati</taxon>
        <taxon>Pseudomonadota</taxon>
        <taxon>Betaproteobacteria</taxon>
        <taxon>Burkholderiales</taxon>
        <taxon>Oxalobacteraceae</taxon>
        <taxon>Telluria group</taxon>
        <taxon>Pseudoduganella</taxon>
    </lineage>
</organism>
<dbReference type="PROSITE" id="PS50113">
    <property type="entry name" value="PAC"/>
    <property type="match status" value="1"/>
</dbReference>
<dbReference type="Gene3D" id="1.10.287.130">
    <property type="match status" value="1"/>
</dbReference>
<dbReference type="Pfam" id="PF08447">
    <property type="entry name" value="PAS_3"/>
    <property type="match status" value="1"/>
</dbReference>
<dbReference type="SUPFAM" id="SSF47384">
    <property type="entry name" value="Homodimeric domain of signal transducing histidine kinase"/>
    <property type="match status" value="1"/>
</dbReference>
<evidence type="ECO:0000256" key="3">
    <source>
        <dbReference type="ARBA" id="ARBA00012438"/>
    </source>
</evidence>
<dbReference type="InterPro" id="IPR000014">
    <property type="entry name" value="PAS"/>
</dbReference>
<dbReference type="InterPro" id="IPR005467">
    <property type="entry name" value="His_kinase_dom"/>
</dbReference>
<dbReference type="GO" id="GO:0005886">
    <property type="term" value="C:plasma membrane"/>
    <property type="evidence" value="ECO:0007669"/>
    <property type="project" value="UniProtKB-SubCell"/>
</dbReference>
<evidence type="ECO:0000259" key="13">
    <source>
        <dbReference type="PROSITE" id="PS50113"/>
    </source>
</evidence>
<evidence type="ECO:0000259" key="11">
    <source>
        <dbReference type="PROSITE" id="PS50110"/>
    </source>
</evidence>
<dbReference type="Gene3D" id="3.30.450.20">
    <property type="entry name" value="PAS domain"/>
    <property type="match status" value="3"/>
</dbReference>
<comment type="catalytic activity">
    <reaction evidence="1">
        <text>ATP + protein L-histidine = ADP + protein N-phospho-L-histidine.</text>
        <dbReference type="EC" id="2.7.13.3"/>
    </reaction>
</comment>
<proteinExistence type="predicted"/>
<evidence type="ECO:0000256" key="1">
    <source>
        <dbReference type="ARBA" id="ARBA00000085"/>
    </source>
</evidence>
<dbReference type="AlphaFoldDB" id="A0A6I3T2P4"/>
<feature type="domain" description="PAC" evidence="13">
    <location>
        <begin position="374"/>
        <end position="426"/>
    </location>
</feature>
<evidence type="ECO:0000259" key="12">
    <source>
        <dbReference type="PROSITE" id="PS50112"/>
    </source>
</evidence>
<dbReference type="PRINTS" id="PR00344">
    <property type="entry name" value="BCTRLSENSOR"/>
</dbReference>
<keyword evidence="4 9" id="KW-0597">Phosphoprotein</keyword>
<feature type="domain" description="Histidine kinase" evidence="10">
    <location>
        <begin position="437"/>
        <end position="655"/>
    </location>
</feature>
<dbReference type="Gene3D" id="3.30.565.10">
    <property type="entry name" value="Histidine kinase-like ATPase, C-terminal domain"/>
    <property type="match status" value="1"/>
</dbReference>
<dbReference type="InterPro" id="IPR000700">
    <property type="entry name" value="PAS-assoc_C"/>
</dbReference>
<dbReference type="Pfam" id="PF00072">
    <property type="entry name" value="Response_reg"/>
    <property type="match status" value="1"/>
</dbReference>
<dbReference type="InterPro" id="IPR036890">
    <property type="entry name" value="HATPase_C_sf"/>
</dbReference>
<gene>
    <name evidence="14" type="ORF">GM672_23890</name>
</gene>
<dbReference type="InterPro" id="IPR013656">
    <property type="entry name" value="PAS_4"/>
</dbReference>
<dbReference type="CDD" id="cd00082">
    <property type="entry name" value="HisKA"/>
    <property type="match status" value="1"/>
</dbReference>
<dbReference type="InterPro" id="IPR001610">
    <property type="entry name" value="PAC"/>
</dbReference>
<evidence type="ECO:0000256" key="8">
    <source>
        <dbReference type="ARBA" id="ARBA00023136"/>
    </source>
</evidence>
<dbReference type="EMBL" id="WNKZ01000102">
    <property type="protein sequence ID" value="MTV55771.1"/>
    <property type="molecule type" value="Genomic_DNA"/>
</dbReference>
<dbReference type="NCBIfam" id="TIGR00229">
    <property type="entry name" value="sensory_box"/>
    <property type="match status" value="1"/>
</dbReference>
<dbReference type="PANTHER" id="PTHR43547">
    <property type="entry name" value="TWO-COMPONENT HISTIDINE KINASE"/>
    <property type="match status" value="1"/>
</dbReference>
<dbReference type="GO" id="GO:0000155">
    <property type="term" value="F:phosphorelay sensor kinase activity"/>
    <property type="evidence" value="ECO:0007669"/>
    <property type="project" value="InterPro"/>
</dbReference>
<evidence type="ECO:0000313" key="14">
    <source>
        <dbReference type="EMBL" id="MTV55771.1"/>
    </source>
</evidence>
<dbReference type="SUPFAM" id="SSF52172">
    <property type="entry name" value="CheY-like"/>
    <property type="match status" value="1"/>
</dbReference>
<evidence type="ECO:0000256" key="2">
    <source>
        <dbReference type="ARBA" id="ARBA00004429"/>
    </source>
</evidence>
<dbReference type="Pfam" id="PF02518">
    <property type="entry name" value="HATPase_c"/>
    <property type="match status" value="1"/>
</dbReference>
<dbReference type="PANTHER" id="PTHR43547:SF2">
    <property type="entry name" value="HYBRID SIGNAL TRANSDUCTION HISTIDINE KINASE C"/>
    <property type="match status" value="1"/>
</dbReference>
<accession>A0A6I3T2P4</accession>
<dbReference type="SMART" id="SM00388">
    <property type="entry name" value="HisKA"/>
    <property type="match status" value="1"/>
</dbReference>
<keyword evidence="7" id="KW-0902">Two-component regulatory system</keyword>
<evidence type="ECO:0000256" key="9">
    <source>
        <dbReference type="PROSITE-ProRule" id="PRU00169"/>
    </source>
</evidence>
<dbReference type="InterPro" id="IPR004358">
    <property type="entry name" value="Sig_transdc_His_kin-like_C"/>
</dbReference>
<dbReference type="SMART" id="SM00387">
    <property type="entry name" value="HATPase_c"/>
    <property type="match status" value="1"/>
</dbReference>
<dbReference type="EC" id="2.7.13.3" evidence="3"/>
<evidence type="ECO:0000313" key="15">
    <source>
        <dbReference type="Proteomes" id="UP000430634"/>
    </source>
</evidence>
<dbReference type="SMART" id="SM00448">
    <property type="entry name" value="REC"/>
    <property type="match status" value="1"/>
</dbReference>
<dbReference type="Pfam" id="PF00512">
    <property type="entry name" value="HisKA"/>
    <property type="match status" value="1"/>
</dbReference>
<dbReference type="FunFam" id="1.10.287.130:FF:000001">
    <property type="entry name" value="Two-component sensor histidine kinase"/>
    <property type="match status" value="1"/>
</dbReference>
<feature type="domain" description="Response regulatory" evidence="11">
    <location>
        <begin position="676"/>
        <end position="792"/>
    </location>
</feature>
<evidence type="ECO:0000256" key="7">
    <source>
        <dbReference type="ARBA" id="ARBA00023012"/>
    </source>
</evidence>
<sequence length="794" mass="86759">MPAATEPAFVIEGGQMGAMMRAHDWSRSPLGPREDWPVALRSVVSLMLHSKFPMFVAWGPELAFLYNDSYAEILGDKHPDALGLPFQTIWAEIWDDIWPSIDDALHGRGTWHENLPLTMHRKGYDEQTWFTFSYSPALDEHGNIAGMFCTCTETTEQVLAARHRAEEIERMRLLFQQAPGILAVMRGPRHVFEIANDAYLKLVGRADLIGLAVNEALPELREQGFVELLDQVYATGEPHMGREISVLLRRQPDAPLEQRFVSFIFQPARDHRGAISGIFVEGSDVTDAVLASRALRESELRLRQLANTIPQLAWMAAPDGQIHWLNERWYAFTGAVAEATPAAITQAWRRYFHPDDLPGLMSSWQRTLASGQPYELTARMCDAGGNYRSFLIVAAPLRDASGQIVQWFGTNTDVTPIELAQQELKDANRRKDEFLAMLAHELRNPLAPIATSAELLRMGVLDDARVRQASAVIARQVQHMTQLVDDLLDVSRVTRGLVTLRQQVLDFNAIAGGAVEQVAALMESKQHRLTVSLPASAPHVLGDRTRLIQVLSNLLNNAARYTQAGGQIALTVEADGSRVCATVQDNGIGIAAPLLPHVFELFTQAERSPDRSQGGLGLGLALVKSLIELHGGEVTAHSAGAGEGCRFTLCLPQVAATGAVAPAAPVDAWHADASRHLMVVDDNVDAGQTLALLLETAGFAVTVCGGATEALAATASQPPSLMFVDIGLPGMDGYELVRRLRALPGMATARIVAVTGYGQPQDRVRALEAGFDEHLVKPVQAHVVYEVLNLLTPQ</sequence>
<dbReference type="InterPro" id="IPR035965">
    <property type="entry name" value="PAS-like_dom_sf"/>
</dbReference>
<protein>
    <recommendedName>
        <fullName evidence="3">histidine kinase</fullName>
        <ecNumber evidence="3">2.7.13.3</ecNumber>
    </recommendedName>
</protein>
<feature type="modified residue" description="4-aspartylphosphate" evidence="9">
    <location>
        <position position="725"/>
    </location>
</feature>
<dbReference type="SMART" id="SM00086">
    <property type="entry name" value="PAC"/>
    <property type="match status" value="2"/>
</dbReference>
<dbReference type="RefSeq" id="WP_155473031.1">
    <property type="nucleotide sequence ID" value="NZ_BMKG01000005.1"/>
</dbReference>
<dbReference type="PROSITE" id="PS50112">
    <property type="entry name" value="PAS"/>
    <property type="match status" value="1"/>
</dbReference>
<comment type="subcellular location">
    <subcellularLocation>
        <location evidence="2">Cell inner membrane</location>
        <topology evidence="2">Multi-pass membrane protein</topology>
    </subcellularLocation>
</comment>
<dbReference type="Pfam" id="PF08448">
    <property type="entry name" value="PAS_4"/>
    <property type="match status" value="2"/>
</dbReference>
<dbReference type="SUPFAM" id="SSF55785">
    <property type="entry name" value="PYP-like sensor domain (PAS domain)"/>
    <property type="match status" value="3"/>
</dbReference>
<dbReference type="PROSITE" id="PS50110">
    <property type="entry name" value="RESPONSE_REGULATORY"/>
    <property type="match status" value="1"/>
</dbReference>
<dbReference type="CDD" id="cd17580">
    <property type="entry name" value="REC_2_DhkD-like"/>
    <property type="match status" value="1"/>
</dbReference>
<dbReference type="OrthoDB" id="9087351at2"/>
<dbReference type="InterPro" id="IPR003594">
    <property type="entry name" value="HATPase_dom"/>
</dbReference>
<comment type="caution">
    <text evidence="14">The sequence shown here is derived from an EMBL/GenBank/DDBJ whole genome shotgun (WGS) entry which is preliminary data.</text>
</comment>
<dbReference type="InterPro" id="IPR001789">
    <property type="entry name" value="Sig_transdc_resp-reg_receiver"/>
</dbReference>
<evidence type="ECO:0000256" key="6">
    <source>
        <dbReference type="ARBA" id="ARBA00022777"/>
    </source>
</evidence>
<dbReference type="CDD" id="cd00130">
    <property type="entry name" value="PAS"/>
    <property type="match status" value="1"/>
</dbReference>
<dbReference type="PROSITE" id="PS50109">
    <property type="entry name" value="HIS_KIN"/>
    <property type="match status" value="1"/>
</dbReference>
<reference evidence="14 15" key="1">
    <citation type="submission" date="2019-11" db="EMBL/GenBank/DDBJ databases">
        <title>Type strains purchased from KCTC, JCM and DSMZ.</title>
        <authorList>
            <person name="Lu H."/>
        </authorList>
    </citation>
    <scope>NUCLEOTIDE SEQUENCE [LARGE SCALE GENOMIC DNA]</scope>
    <source>
        <strain evidence="14 15">KCTC 52429</strain>
    </source>
</reference>
<keyword evidence="6" id="KW-0418">Kinase</keyword>
<dbReference type="Proteomes" id="UP000430634">
    <property type="component" value="Unassembled WGS sequence"/>
</dbReference>
<keyword evidence="5" id="KW-0808">Transferase</keyword>
<keyword evidence="8" id="KW-0472">Membrane</keyword>
<dbReference type="InterPro" id="IPR011006">
    <property type="entry name" value="CheY-like_superfamily"/>
</dbReference>
<dbReference type="SUPFAM" id="SSF55874">
    <property type="entry name" value="ATPase domain of HSP90 chaperone/DNA topoisomerase II/histidine kinase"/>
    <property type="match status" value="1"/>
</dbReference>
<dbReference type="InterPro" id="IPR003661">
    <property type="entry name" value="HisK_dim/P_dom"/>
</dbReference>
<dbReference type="SMART" id="SM00091">
    <property type="entry name" value="PAS"/>
    <property type="match status" value="2"/>
</dbReference>
<dbReference type="Gene3D" id="3.40.50.2300">
    <property type="match status" value="1"/>
</dbReference>
<dbReference type="FunFam" id="3.30.565.10:FF:000006">
    <property type="entry name" value="Sensor histidine kinase WalK"/>
    <property type="match status" value="1"/>
</dbReference>
<name>A0A6I3T2P4_9BURK</name>
<evidence type="ECO:0000256" key="4">
    <source>
        <dbReference type="ARBA" id="ARBA00022553"/>
    </source>
</evidence>